<dbReference type="GO" id="GO:0007030">
    <property type="term" value="P:Golgi organization"/>
    <property type="evidence" value="ECO:0007669"/>
    <property type="project" value="TreeGrafter"/>
</dbReference>
<dbReference type="SUPFAM" id="SSF46934">
    <property type="entry name" value="UBA-like"/>
    <property type="match status" value="1"/>
</dbReference>
<evidence type="ECO:0000256" key="8">
    <source>
        <dbReference type="ARBA" id="ARBA00023212"/>
    </source>
</evidence>
<dbReference type="PROSITE" id="PS50033">
    <property type="entry name" value="UBX"/>
    <property type="match status" value="1"/>
</dbReference>
<dbReference type="AlphaFoldDB" id="A0A1S3JQ44"/>
<evidence type="ECO:0000256" key="11">
    <source>
        <dbReference type="SAM" id="MobiDB-lite"/>
    </source>
</evidence>
<gene>
    <name evidence="15" type="primary">LOC106174878</name>
</gene>
<dbReference type="InterPro" id="IPR012989">
    <property type="entry name" value="SEP_domain"/>
</dbReference>
<dbReference type="GO" id="GO:0043161">
    <property type="term" value="P:proteasome-mediated ubiquitin-dependent protein catabolic process"/>
    <property type="evidence" value="ECO:0007669"/>
    <property type="project" value="TreeGrafter"/>
</dbReference>
<dbReference type="STRING" id="7574.A0A1S3JQ44"/>
<name>A0A1S3JQ44_LINAN</name>
<dbReference type="PROSITE" id="PS51399">
    <property type="entry name" value="SEP"/>
    <property type="match status" value="1"/>
</dbReference>
<feature type="domain" description="SEP" evidence="13">
    <location>
        <begin position="190"/>
        <end position="255"/>
    </location>
</feature>
<dbReference type="Proteomes" id="UP000085678">
    <property type="component" value="Unplaced"/>
</dbReference>
<dbReference type="GO" id="GO:0008289">
    <property type="term" value="F:lipid binding"/>
    <property type="evidence" value="ECO:0007669"/>
    <property type="project" value="UniProtKB-KW"/>
</dbReference>
<dbReference type="Gene3D" id="3.10.20.90">
    <property type="entry name" value="Phosphatidylinositol 3-kinase Catalytic Subunit, Chain A, domain 1"/>
    <property type="match status" value="1"/>
</dbReference>
<sequence>MLCSIDEMADHDSLVSEFSAITGADAERAQFYLEAAGWDLQLAMSSFFESHDDGGDDSDDAGATAEVGAPSAPSKQYASGSGSQFATLSDINKGLNPADNEGQAFYAGGADEGGSGQQILGPPKKKSSEIVEDLFKSAKEHGAEEMAAGSAAAAPAGKTAAFRGRGYKLGEMENEPTNVVGEALQEEPQEIQVVLKLWKNGFSVGDGPLRDYGDPQNKEFLNSIHRGQVPLELIKLAKGGEVDLQMEDHREEEFVAPKVKLKAFSGEGQRLGSAAPTVVTQSSPDVNQQNEAAAVNSVEVDSSLPTTGIQIRLADGGRLLAKFNHTNKISDVRNYILKARPQMEGTQFVLMTTFPNRELTDETQTLADAKLLNAVVVQRMK</sequence>
<dbReference type="InterPro" id="IPR001012">
    <property type="entry name" value="UBX_dom"/>
</dbReference>
<accession>A0A1S3JQ44</accession>
<dbReference type="SUPFAM" id="SSF54236">
    <property type="entry name" value="Ubiquitin-like"/>
    <property type="match status" value="1"/>
</dbReference>
<dbReference type="PANTHER" id="PTHR23333:SF20">
    <property type="entry name" value="NSFL1 COFACTOR P47"/>
    <property type="match status" value="1"/>
</dbReference>
<evidence type="ECO:0000256" key="9">
    <source>
        <dbReference type="ARBA" id="ARBA00023242"/>
    </source>
</evidence>
<dbReference type="InParanoid" id="A0A1S3JQ44"/>
<dbReference type="GO" id="GO:0000045">
    <property type="term" value="P:autophagosome assembly"/>
    <property type="evidence" value="ECO:0007669"/>
    <property type="project" value="TreeGrafter"/>
</dbReference>
<dbReference type="InterPro" id="IPR009060">
    <property type="entry name" value="UBA-like_sf"/>
</dbReference>
<evidence type="ECO:0000256" key="2">
    <source>
        <dbReference type="ARBA" id="ARBA00004300"/>
    </source>
</evidence>
<evidence type="ECO:0000256" key="3">
    <source>
        <dbReference type="ARBA" id="ARBA00004348"/>
    </source>
</evidence>
<dbReference type="GO" id="GO:0005634">
    <property type="term" value="C:nucleus"/>
    <property type="evidence" value="ECO:0007669"/>
    <property type="project" value="UniProtKB-SubCell"/>
</dbReference>
<dbReference type="GeneID" id="106174878"/>
<evidence type="ECO:0000256" key="4">
    <source>
        <dbReference type="ARBA" id="ARBA00019548"/>
    </source>
</evidence>
<dbReference type="GO" id="GO:0043130">
    <property type="term" value="F:ubiquitin binding"/>
    <property type="evidence" value="ECO:0007669"/>
    <property type="project" value="TreeGrafter"/>
</dbReference>
<dbReference type="Pfam" id="PF14555">
    <property type="entry name" value="UBA_4"/>
    <property type="match status" value="1"/>
</dbReference>
<dbReference type="KEGG" id="lak:106174878"/>
<dbReference type="Pfam" id="PF08059">
    <property type="entry name" value="SEP"/>
    <property type="match status" value="1"/>
</dbReference>
<dbReference type="GO" id="GO:0061025">
    <property type="term" value="P:membrane fusion"/>
    <property type="evidence" value="ECO:0007669"/>
    <property type="project" value="TreeGrafter"/>
</dbReference>
<keyword evidence="14" id="KW-1185">Reference proteome</keyword>
<evidence type="ECO:0000256" key="1">
    <source>
        <dbReference type="ARBA" id="ARBA00004123"/>
    </source>
</evidence>
<dbReference type="GO" id="GO:0005795">
    <property type="term" value="C:Golgi stack"/>
    <property type="evidence" value="ECO:0007669"/>
    <property type="project" value="UniProtKB-SubCell"/>
</dbReference>
<evidence type="ECO:0000256" key="6">
    <source>
        <dbReference type="ARBA" id="ARBA00023034"/>
    </source>
</evidence>
<dbReference type="Pfam" id="PF00789">
    <property type="entry name" value="UBX"/>
    <property type="match status" value="1"/>
</dbReference>
<dbReference type="FunFam" id="3.30.420.210:FF:000001">
    <property type="entry name" value="NSFL1 (P97) cofactor (P47)"/>
    <property type="match status" value="1"/>
</dbReference>
<keyword evidence="7" id="KW-0446">Lipid-binding</keyword>
<evidence type="ECO:0000259" key="12">
    <source>
        <dbReference type="PROSITE" id="PS50033"/>
    </source>
</evidence>
<dbReference type="GO" id="GO:0005829">
    <property type="term" value="C:cytosol"/>
    <property type="evidence" value="ECO:0007669"/>
    <property type="project" value="TreeGrafter"/>
</dbReference>
<keyword evidence="8" id="KW-0206">Cytoskeleton</keyword>
<dbReference type="SMART" id="SM00553">
    <property type="entry name" value="SEP"/>
    <property type="match status" value="1"/>
</dbReference>
<comment type="subcellular location">
    <subcellularLocation>
        <location evidence="2">Cytoplasm</location>
        <location evidence="2">Cytoskeleton</location>
        <location evidence="2">Microtubule organizing center</location>
        <location evidence="2">Centrosome</location>
    </subcellularLocation>
    <subcellularLocation>
        <location evidence="3">Golgi apparatus</location>
        <location evidence="3">Golgi stack</location>
    </subcellularLocation>
    <subcellularLocation>
        <location evidence="1">Nucleus</location>
    </subcellularLocation>
</comment>
<evidence type="ECO:0000313" key="14">
    <source>
        <dbReference type="Proteomes" id="UP000085678"/>
    </source>
</evidence>
<evidence type="ECO:0000259" key="13">
    <source>
        <dbReference type="PROSITE" id="PS51399"/>
    </source>
</evidence>
<dbReference type="GO" id="GO:1990730">
    <property type="term" value="C:VCP-NSFL1C complex"/>
    <property type="evidence" value="ECO:0007669"/>
    <property type="project" value="UniProtKB-ARBA"/>
</dbReference>
<dbReference type="SMART" id="SM00166">
    <property type="entry name" value="UBX"/>
    <property type="match status" value="1"/>
</dbReference>
<dbReference type="PANTHER" id="PTHR23333">
    <property type="entry name" value="UBX DOMAIN CONTAINING PROTEIN"/>
    <property type="match status" value="1"/>
</dbReference>
<evidence type="ECO:0000256" key="5">
    <source>
        <dbReference type="ARBA" id="ARBA00022490"/>
    </source>
</evidence>
<keyword evidence="9" id="KW-0539">Nucleus</keyword>
<evidence type="ECO:0000313" key="15">
    <source>
        <dbReference type="RefSeq" id="XP_013412074.1"/>
    </source>
</evidence>
<dbReference type="FunFam" id="1.10.8.10:FF:000020">
    <property type="entry name" value="NSFL1 (p97) cofactor (p47)"/>
    <property type="match status" value="1"/>
</dbReference>
<keyword evidence="5" id="KW-0963">Cytoplasm</keyword>
<feature type="region of interest" description="Disordered" evidence="11">
    <location>
        <begin position="49"/>
        <end position="127"/>
    </location>
</feature>
<keyword evidence="6" id="KW-0333">Golgi apparatus</keyword>
<feature type="domain" description="UBX" evidence="12">
    <location>
        <begin position="302"/>
        <end position="379"/>
    </location>
</feature>
<protein>
    <recommendedName>
        <fullName evidence="4">NSFL1 cofactor p47</fullName>
    </recommendedName>
    <alternativeName>
        <fullName evidence="10">p97 cofactor p47</fullName>
    </alternativeName>
</protein>
<dbReference type="SUPFAM" id="SSF102848">
    <property type="entry name" value="NSFL1 (p97 ATPase) cofactor p47, SEP domain"/>
    <property type="match status" value="1"/>
</dbReference>
<dbReference type="InterPro" id="IPR029071">
    <property type="entry name" value="Ubiquitin-like_domsf"/>
</dbReference>
<dbReference type="FunFam" id="3.10.20.90:FF:000093">
    <property type="entry name" value="NSFL1 (P97) cofactor (P47)"/>
    <property type="match status" value="1"/>
</dbReference>
<dbReference type="OrthoDB" id="25887at2759"/>
<dbReference type="Gene3D" id="1.10.8.10">
    <property type="entry name" value="DNA helicase RuvA subunit, C-terminal domain"/>
    <property type="match status" value="1"/>
</dbReference>
<dbReference type="Gene3D" id="3.30.420.210">
    <property type="entry name" value="SEP domain"/>
    <property type="match status" value="1"/>
</dbReference>
<reference evidence="15" key="1">
    <citation type="submission" date="2025-08" db="UniProtKB">
        <authorList>
            <consortium name="RefSeq"/>
        </authorList>
    </citation>
    <scope>IDENTIFICATION</scope>
    <source>
        <tissue evidence="15">Gonads</tissue>
    </source>
</reference>
<dbReference type="GO" id="GO:0031468">
    <property type="term" value="P:nuclear membrane reassembly"/>
    <property type="evidence" value="ECO:0007669"/>
    <property type="project" value="TreeGrafter"/>
</dbReference>
<proteinExistence type="predicted"/>
<organism evidence="14 15">
    <name type="scientific">Lingula anatina</name>
    <name type="common">Brachiopod</name>
    <name type="synonym">Lingula unguis</name>
    <dbReference type="NCBI Taxonomy" id="7574"/>
    <lineage>
        <taxon>Eukaryota</taxon>
        <taxon>Metazoa</taxon>
        <taxon>Spiralia</taxon>
        <taxon>Lophotrochozoa</taxon>
        <taxon>Brachiopoda</taxon>
        <taxon>Linguliformea</taxon>
        <taxon>Lingulata</taxon>
        <taxon>Lingulida</taxon>
        <taxon>Linguloidea</taxon>
        <taxon>Lingulidae</taxon>
        <taxon>Lingula</taxon>
    </lineage>
</organism>
<feature type="compositionally biased region" description="Polar residues" evidence="11">
    <location>
        <begin position="73"/>
        <end position="90"/>
    </location>
</feature>
<dbReference type="GO" id="GO:0005813">
    <property type="term" value="C:centrosome"/>
    <property type="evidence" value="ECO:0007669"/>
    <property type="project" value="UniProtKB-SubCell"/>
</dbReference>
<evidence type="ECO:0000256" key="10">
    <source>
        <dbReference type="ARBA" id="ARBA00030329"/>
    </source>
</evidence>
<dbReference type="FunCoup" id="A0A1S3JQ44">
    <property type="interactions" value="2867"/>
</dbReference>
<dbReference type="RefSeq" id="XP_013412074.1">
    <property type="nucleotide sequence ID" value="XM_013556620.1"/>
</dbReference>
<evidence type="ECO:0000256" key="7">
    <source>
        <dbReference type="ARBA" id="ARBA00023121"/>
    </source>
</evidence>
<dbReference type="InterPro" id="IPR036241">
    <property type="entry name" value="NSFL1C_SEP_dom_sf"/>
</dbReference>
<dbReference type="CDD" id="cd14348">
    <property type="entry name" value="UBA_p47"/>
    <property type="match status" value="1"/>
</dbReference>